<reference evidence="1" key="1">
    <citation type="journal article" date="2009" name="Rice">
        <title>De Novo Next Generation Sequencing of Plant Genomes.</title>
        <authorList>
            <person name="Rounsley S."/>
            <person name="Marri P.R."/>
            <person name="Yu Y."/>
            <person name="He R."/>
            <person name="Sisneros N."/>
            <person name="Goicoechea J.L."/>
            <person name="Lee S.J."/>
            <person name="Angelova A."/>
            <person name="Kudrna D."/>
            <person name="Luo M."/>
            <person name="Affourtit J."/>
            <person name="Desany B."/>
            <person name="Knight J."/>
            <person name="Niazi F."/>
            <person name="Egholm M."/>
            <person name="Wing R.A."/>
        </authorList>
    </citation>
    <scope>NUCLEOTIDE SEQUENCE [LARGE SCALE GENOMIC DNA]</scope>
    <source>
        <strain evidence="1">cv. IRGC 105608</strain>
    </source>
</reference>
<reference evidence="1" key="2">
    <citation type="submission" date="2015-03" db="UniProtKB">
        <authorList>
            <consortium name="EnsemblPlants"/>
        </authorList>
    </citation>
    <scope>IDENTIFICATION</scope>
</reference>
<proteinExistence type="predicted"/>
<dbReference type="HOGENOM" id="CLU_3436770_0_0_1"/>
<dbReference type="Proteomes" id="UP000026960">
    <property type="component" value="Chromosome 3"/>
</dbReference>
<evidence type="ECO:0000313" key="2">
    <source>
        <dbReference type="Proteomes" id="UP000026960"/>
    </source>
</evidence>
<dbReference type="Gramene" id="OBART03G01270.1">
    <property type="protein sequence ID" value="OBART03G01270.1"/>
    <property type="gene ID" value="OBART03G01270"/>
</dbReference>
<organism evidence="1">
    <name type="scientific">Oryza barthii</name>
    <dbReference type="NCBI Taxonomy" id="65489"/>
    <lineage>
        <taxon>Eukaryota</taxon>
        <taxon>Viridiplantae</taxon>
        <taxon>Streptophyta</taxon>
        <taxon>Embryophyta</taxon>
        <taxon>Tracheophyta</taxon>
        <taxon>Spermatophyta</taxon>
        <taxon>Magnoliopsida</taxon>
        <taxon>Liliopsida</taxon>
        <taxon>Poales</taxon>
        <taxon>Poaceae</taxon>
        <taxon>BOP clade</taxon>
        <taxon>Oryzoideae</taxon>
        <taxon>Oryzeae</taxon>
        <taxon>Oryzinae</taxon>
        <taxon>Oryza</taxon>
    </lineage>
</organism>
<dbReference type="EnsemblPlants" id="OBART03G01270.1">
    <property type="protein sequence ID" value="OBART03G01270.1"/>
    <property type="gene ID" value="OBART03G01270"/>
</dbReference>
<accession>A0A0D3FD02</accession>
<sequence>MDLLELRNTRRP</sequence>
<keyword evidence="2" id="KW-1185">Reference proteome</keyword>
<evidence type="ECO:0000313" key="1">
    <source>
        <dbReference type="EnsemblPlants" id="OBART03G01270.1"/>
    </source>
</evidence>
<name>A0A0D3FD02_9ORYZ</name>
<protein>
    <submittedName>
        <fullName evidence="1">Uncharacterized protein</fullName>
    </submittedName>
</protein>